<dbReference type="PROSITE" id="PS50972">
    <property type="entry name" value="PTERIN_BINDING"/>
    <property type="match status" value="1"/>
</dbReference>
<gene>
    <name evidence="5" type="ORF">HY730_05255</name>
</gene>
<dbReference type="InterPro" id="IPR050554">
    <property type="entry name" value="Met_Synthase/Corrinoid"/>
</dbReference>
<accession>A0A933LQX2</accession>
<dbReference type="AlphaFoldDB" id="A0A933LQX2"/>
<dbReference type="EC" id="2.5.1.15" evidence="5"/>
<dbReference type="GO" id="GO:0005829">
    <property type="term" value="C:cytosol"/>
    <property type="evidence" value="ECO:0007669"/>
    <property type="project" value="TreeGrafter"/>
</dbReference>
<evidence type="ECO:0000256" key="2">
    <source>
        <dbReference type="ARBA" id="ARBA00022603"/>
    </source>
</evidence>
<dbReference type="Proteomes" id="UP000772181">
    <property type="component" value="Unassembled WGS sequence"/>
</dbReference>
<protein>
    <submittedName>
        <fullName evidence="5">Dihydropteroate synthase</fullName>
        <ecNumber evidence="5">2.5.1.15</ecNumber>
    </submittedName>
</protein>
<dbReference type="GO" id="GO:0032259">
    <property type="term" value="P:methylation"/>
    <property type="evidence" value="ECO:0007669"/>
    <property type="project" value="UniProtKB-KW"/>
</dbReference>
<dbReference type="GO" id="GO:0008705">
    <property type="term" value="F:methionine synthase activity"/>
    <property type="evidence" value="ECO:0007669"/>
    <property type="project" value="TreeGrafter"/>
</dbReference>
<dbReference type="Gene3D" id="3.20.20.20">
    <property type="entry name" value="Dihydropteroate synthase-like"/>
    <property type="match status" value="1"/>
</dbReference>
<name>A0A933LQX2_UNCTE</name>
<dbReference type="EMBL" id="JACQWF010000239">
    <property type="protein sequence ID" value="MBI4595771.1"/>
    <property type="molecule type" value="Genomic_DNA"/>
</dbReference>
<feature type="domain" description="Pterin-binding" evidence="4">
    <location>
        <begin position="2"/>
        <end position="248"/>
    </location>
</feature>
<dbReference type="GO" id="GO:0042558">
    <property type="term" value="P:pteridine-containing compound metabolic process"/>
    <property type="evidence" value="ECO:0007669"/>
    <property type="project" value="InterPro"/>
</dbReference>
<dbReference type="SUPFAM" id="SSF51717">
    <property type="entry name" value="Dihydropteroate synthetase-like"/>
    <property type="match status" value="1"/>
</dbReference>
<keyword evidence="3 5" id="KW-0808">Transferase</keyword>
<dbReference type="GO" id="GO:0004156">
    <property type="term" value="F:dihydropteroate synthase activity"/>
    <property type="evidence" value="ECO:0007669"/>
    <property type="project" value="UniProtKB-EC"/>
</dbReference>
<comment type="caution">
    <text evidence="5">The sequence shown here is derived from an EMBL/GenBank/DDBJ whole genome shotgun (WGS) entry which is preliminary data.</text>
</comment>
<dbReference type="Pfam" id="PF00809">
    <property type="entry name" value="Pterin_bind"/>
    <property type="match status" value="1"/>
</dbReference>
<dbReference type="NCBIfam" id="NF005719">
    <property type="entry name" value="PRK07535.1"/>
    <property type="match status" value="1"/>
</dbReference>
<dbReference type="InterPro" id="IPR011005">
    <property type="entry name" value="Dihydropteroate_synth-like_sf"/>
</dbReference>
<dbReference type="PANTHER" id="PTHR45833:SF2">
    <property type="entry name" value="BIFUNCTIONAL HOMOCYSTEINE S-METHYLTRANSFERASE_5,10-METHYLENETETRAHYDROFOLATE REDUCTASE"/>
    <property type="match status" value="1"/>
</dbReference>
<dbReference type="InterPro" id="IPR000489">
    <property type="entry name" value="Pterin-binding_dom"/>
</dbReference>
<keyword evidence="2" id="KW-0489">Methyltransferase</keyword>
<evidence type="ECO:0000256" key="3">
    <source>
        <dbReference type="ARBA" id="ARBA00022679"/>
    </source>
</evidence>
<proteinExistence type="inferred from homology"/>
<evidence type="ECO:0000256" key="1">
    <source>
        <dbReference type="ARBA" id="ARBA00010398"/>
    </source>
</evidence>
<reference evidence="5" key="1">
    <citation type="submission" date="2020-07" db="EMBL/GenBank/DDBJ databases">
        <title>Huge and variable diversity of episymbiotic CPR bacteria and DPANN archaea in groundwater ecosystems.</title>
        <authorList>
            <person name="He C.Y."/>
            <person name="Keren R."/>
            <person name="Whittaker M."/>
            <person name="Farag I.F."/>
            <person name="Doudna J."/>
            <person name="Cate J.H.D."/>
            <person name="Banfield J.F."/>
        </authorList>
    </citation>
    <scope>NUCLEOTIDE SEQUENCE</scope>
    <source>
        <strain evidence="5">NC_groundwater_1482_Ag_S-0.65um_47_24</strain>
    </source>
</reference>
<organism evidence="5 6">
    <name type="scientific">Tectimicrobiota bacterium</name>
    <dbReference type="NCBI Taxonomy" id="2528274"/>
    <lineage>
        <taxon>Bacteria</taxon>
        <taxon>Pseudomonadati</taxon>
        <taxon>Nitrospinota/Tectimicrobiota group</taxon>
        <taxon>Candidatus Tectimicrobiota</taxon>
    </lineage>
</organism>
<sequence length="267" mass="29555">MFAVIGERINGMFNDVKKAIQTKDKKIVQDLAIRQTECGAAFLDVNVGPASAEPAEAMAWLIETIQEVCKTPISLDSPRLSVVEAGLKVCKNKALINSTLGDPEKLDKYFPLALQHNASIIALTIDKRGIPGDVNRRVEIAATIIEYAMNYEFPIENLYIDPIVNPVKFSQPQAANVLEAIRQFKMFSDPPPHTVVGLSNLSQGTLHRELINRTFVTMAITAGLDTAILDPMDTEMMDEIISTEILLNKSIYSDSYLEATKKTFKVK</sequence>
<evidence type="ECO:0000259" key="4">
    <source>
        <dbReference type="PROSITE" id="PS50972"/>
    </source>
</evidence>
<dbReference type="PANTHER" id="PTHR45833">
    <property type="entry name" value="METHIONINE SYNTHASE"/>
    <property type="match status" value="1"/>
</dbReference>
<comment type="similarity">
    <text evidence="1">Belongs to the vitamin-B12 dependent methionine synthase family.</text>
</comment>
<evidence type="ECO:0000313" key="6">
    <source>
        <dbReference type="Proteomes" id="UP000772181"/>
    </source>
</evidence>
<evidence type="ECO:0000313" key="5">
    <source>
        <dbReference type="EMBL" id="MBI4595771.1"/>
    </source>
</evidence>